<dbReference type="InterPro" id="IPR001031">
    <property type="entry name" value="Thioesterase"/>
</dbReference>
<evidence type="ECO:0000256" key="1">
    <source>
        <dbReference type="ARBA" id="ARBA00007169"/>
    </source>
</evidence>
<evidence type="ECO:0000259" key="2">
    <source>
        <dbReference type="Pfam" id="PF00975"/>
    </source>
</evidence>
<proteinExistence type="inferred from homology"/>
<dbReference type="GO" id="GO:0008610">
    <property type="term" value="P:lipid biosynthetic process"/>
    <property type="evidence" value="ECO:0007669"/>
    <property type="project" value="TreeGrafter"/>
</dbReference>
<name>A0A5D4NFK3_9BACI</name>
<dbReference type="EMBL" id="VTEI01000025">
    <property type="protein sequence ID" value="TYS13043.1"/>
    <property type="molecule type" value="Genomic_DNA"/>
</dbReference>
<dbReference type="PANTHER" id="PTHR11487:SF0">
    <property type="entry name" value="S-ACYL FATTY ACID SYNTHASE THIOESTERASE, MEDIUM CHAIN"/>
    <property type="match status" value="1"/>
</dbReference>
<comment type="caution">
    <text evidence="3">The sequence shown here is derived from an EMBL/GenBank/DDBJ whole genome shotgun (WGS) entry which is preliminary data.</text>
</comment>
<gene>
    <name evidence="3" type="ORF">FZC78_22570</name>
</gene>
<dbReference type="InterPro" id="IPR012223">
    <property type="entry name" value="TEII"/>
</dbReference>
<evidence type="ECO:0000313" key="3">
    <source>
        <dbReference type="EMBL" id="TYS13043.1"/>
    </source>
</evidence>
<protein>
    <submittedName>
        <fullName evidence="3">Thioesterase</fullName>
    </submittedName>
</protein>
<comment type="similarity">
    <text evidence="1">Belongs to the thioesterase family.</text>
</comment>
<dbReference type="Pfam" id="PF00975">
    <property type="entry name" value="Thioesterase"/>
    <property type="match status" value="1"/>
</dbReference>
<reference evidence="3 4" key="1">
    <citation type="submission" date="2019-08" db="EMBL/GenBank/DDBJ databases">
        <title>Bacillus genomes from the desert of Cuatro Cienegas, Coahuila.</title>
        <authorList>
            <person name="Olmedo-Alvarez G."/>
        </authorList>
    </citation>
    <scope>NUCLEOTIDE SEQUENCE [LARGE SCALE GENOMIC DNA]</scope>
    <source>
        <strain evidence="3 4">CH34_1T</strain>
    </source>
</reference>
<dbReference type="Proteomes" id="UP000322267">
    <property type="component" value="Unassembled WGS sequence"/>
</dbReference>
<dbReference type="SUPFAM" id="SSF53474">
    <property type="entry name" value="alpha/beta-Hydrolases"/>
    <property type="match status" value="1"/>
</dbReference>
<dbReference type="OrthoDB" id="2213423at2"/>
<feature type="domain" description="Thioesterase" evidence="2">
    <location>
        <begin position="24"/>
        <end position="246"/>
    </location>
</feature>
<dbReference type="PANTHER" id="PTHR11487">
    <property type="entry name" value="THIOESTERASE"/>
    <property type="match status" value="1"/>
</dbReference>
<organism evidence="3 4">
    <name type="scientific">Rossellomorea vietnamensis</name>
    <dbReference type="NCBI Taxonomy" id="218284"/>
    <lineage>
        <taxon>Bacteria</taxon>
        <taxon>Bacillati</taxon>
        <taxon>Bacillota</taxon>
        <taxon>Bacilli</taxon>
        <taxon>Bacillales</taxon>
        <taxon>Bacillaceae</taxon>
        <taxon>Rossellomorea</taxon>
    </lineage>
</organism>
<dbReference type="Gene3D" id="3.40.50.1820">
    <property type="entry name" value="alpha/beta hydrolase"/>
    <property type="match status" value="1"/>
</dbReference>
<sequence length="257" mass="29705">MIIKQEFYSDSLICFNPNKNHKVRLFCFSHAGGSSSSYRKWIPYCDKKGIEIIAIQLPGRENRIREKPVDDLNALALMLTKEISHYLDKPYIFFGHSMGGIISYEVSKLLLKGNFKLPKHLFISSTKAPHIKPASKGIYNLSDSELISKLKDLNGTPIELLKNIELMSLFLPAIRADFKIAETYFREVCMLPIPISVFLGDKDTVKLSSVLKWKEHTTNRFEHRIFKGDHFYLIKYTSEIIDTISKEFHMDFTHLQL</sequence>
<dbReference type="AlphaFoldDB" id="A0A5D4NFK3"/>
<evidence type="ECO:0000313" key="4">
    <source>
        <dbReference type="Proteomes" id="UP000322267"/>
    </source>
</evidence>
<accession>A0A5D4NFK3</accession>
<dbReference type="InterPro" id="IPR029058">
    <property type="entry name" value="AB_hydrolase_fold"/>
</dbReference>